<keyword evidence="2" id="KW-0472">Membrane</keyword>
<sequence length="258" mass="26488">MIEARDTGRPRPPAAGGGRSRRGPGPKLLIGAAVLVVVLVAAVAAVLLAGGDDEKSAADAPSNGARLLPVAYTPDYDGQGLGKIAKRSADARPFTADEVFGADARTLKGGGYTYALKGSQVSGDCKAATWGARLQGELAKYGCTQVGRGAYVSADGRYIGQFAVLNMADQAGVQQILRTLDPATGAGFVLPLQAAGAPAFAKGFSAAYARTFGHYAVVSWVQRAGGANPANLNEAIKASLPIENPADFVWARLQMAAR</sequence>
<reference evidence="3 4" key="1">
    <citation type="submission" date="2021-07" db="EMBL/GenBank/DDBJ databases">
        <title>Actinomadura sp. PM05-2 isolated from lichen.</title>
        <authorList>
            <person name="Somphong A."/>
            <person name="Phongsopitanun W."/>
            <person name="Tanasupawat S."/>
            <person name="Peongsungnone V."/>
        </authorList>
    </citation>
    <scope>NUCLEOTIDE SEQUENCE [LARGE SCALE GENOMIC DNA]</scope>
    <source>
        <strain evidence="3 4">PM05-2</strain>
    </source>
</reference>
<keyword evidence="4" id="KW-1185">Reference proteome</keyword>
<keyword evidence="2" id="KW-0812">Transmembrane</keyword>
<dbReference type="EMBL" id="JAIBOA010000001">
    <property type="protein sequence ID" value="MBW8481084.1"/>
    <property type="molecule type" value="Genomic_DNA"/>
</dbReference>
<accession>A0ABS7FL47</accession>
<feature type="region of interest" description="Disordered" evidence="1">
    <location>
        <begin position="1"/>
        <end position="23"/>
    </location>
</feature>
<dbReference type="Proteomes" id="UP000774570">
    <property type="component" value="Unassembled WGS sequence"/>
</dbReference>
<name>A0ABS7FL47_9ACTN</name>
<evidence type="ECO:0000313" key="3">
    <source>
        <dbReference type="EMBL" id="MBW8481084.1"/>
    </source>
</evidence>
<gene>
    <name evidence="3" type="ORF">K1Y72_01790</name>
</gene>
<protein>
    <submittedName>
        <fullName evidence="3">Uncharacterized protein</fullName>
    </submittedName>
</protein>
<comment type="caution">
    <text evidence="3">The sequence shown here is derived from an EMBL/GenBank/DDBJ whole genome shotgun (WGS) entry which is preliminary data.</text>
</comment>
<feature type="transmembrane region" description="Helical" evidence="2">
    <location>
        <begin position="28"/>
        <end position="49"/>
    </location>
</feature>
<evidence type="ECO:0000313" key="4">
    <source>
        <dbReference type="Proteomes" id="UP000774570"/>
    </source>
</evidence>
<evidence type="ECO:0000256" key="2">
    <source>
        <dbReference type="SAM" id="Phobius"/>
    </source>
</evidence>
<dbReference type="RefSeq" id="WP_220162511.1">
    <property type="nucleotide sequence ID" value="NZ_JAIBOA010000001.1"/>
</dbReference>
<evidence type="ECO:0000256" key="1">
    <source>
        <dbReference type="SAM" id="MobiDB-lite"/>
    </source>
</evidence>
<organism evidence="3 4">
    <name type="scientific">Actinomadura parmotrematis</name>
    <dbReference type="NCBI Taxonomy" id="2864039"/>
    <lineage>
        <taxon>Bacteria</taxon>
        <taxon>Bacillati</taxon>
        <taxon>Actinomycetota</taxon>
        <taxon>Actinomycetes</taxon>
        <taxon>Streptosporangiales</taxon>
        <taxon>Thermomonosporaceae</taxon>
        <taxon>Actinomadura</taxon>
    </lineage>
</organism>
<keyword evidence="2" id="KW-1133">Transmembrane helix</keyword>
<proteinExistence type="predicted"/>